<accession>A0A1H5SW88</accession>
<protein>
    <submittedName>
        <fullName evidence="1">Stage V sporulation protein AE</fullName>
    </submittedName>
</protein>
<gene>
    <name evidence="1" type="ORF">SAMN05660865_00474</name>
</gene>
<evidence type="ECO:0000313" key="2">
    <source>
        <dbReference type="Proteomes" id="UP000242850"/>
    </source>
</evidence>
<dbReference type="EMBL" id="FNUK01000004">
    <property type="protein sequence ID" value="SEF54765.1"/>
    <property type="molecule type" value="Genomic_DNA"/>
</dbReference>
<dbReference type="OrthoDB" id="1679631at2"/>
<dbReference type="RefSeq" id="WP_103895487.1">
    <property type="nucleotide sequence ID" value="NZ_FNUK01000004.1"/>
</dbReference>
<keyword evidence="2" id="KW-1185">Reference proteome</keyword>
<dbReference type="InterPro" id="IPR025914">
    <property type="entry name" value="SpoVAE"/>
</dbReference>
<name>A0A1H5SW88_9CLOT</name>
<proteinExistence type="predicted"/>
<sequence length="187" mass="20237">MKKKVIIVTDGDLMAQRAVETAAKNIGARCISRSAGNPTVLSGEEIVELIKQTPYDPVVVMVDDRGNTHKGDGETAMEYILNSNEVEVMGVIAVASNTNQVRGVKVDISIDKDGNVTYQAVDKDGIPKHNKVLKGDTVDVLNDYDVLVVGVGDPGKMNGCDDVEFGAPIMTKAMEEIIKLYEEKKKN</sequence>
<reference evidence="2" key="1">
    <citation type="submission" date="2016-10" db="EMBL/GenBank/DDBJ databases">
        <authorList>
            <person name="Varghese N."/>
            <person name="Submissions S."/>
        </authorList>
    </citation>
    <scope>NUCLEOTIDE SEQUENCE [LARGE SCALE GENOMIC DNA]</scope>
    <source>
        <strain evidence="2">DSM 5463</strain>
    </source>
</reference>
<organism evidence="1 2">
    <name type="scientific">Caloramator fervidus</name>
    <dbReference type="NCBI Taxonomy" id="29344"/>
    <lineage>
        <taxon>Bacteria</taxon>
        <taxon>Bacillati</taxon>
        <taxon>Bacillota</taxon>
        <taxon>Clostridia</taxon>
        <taxon>Eubacteriales</taxon>
        <taxon>Clostridiaceae</taxon>
        <taxon>Caloramator</taxon>
    </lineage>
</organism>
<dbReference type="Pfam" id="PF14097">
    <property type="entry name" value="SpoVAE"/>
    <property type="match status" value="1"/>
</dbReference>
<evidence type="ECO:0000313" key="1">
    <source>
        <dbReference type="EMBL" id="SEF54765.1"/>
    </source>
</evidence>
<dbReference type="AlphaFoldDB" id="A0A1H5SW88"/>
<dbReference type="Proteomes" id="UP000242850">
    <property type="component" value="Unassembled WGS sequence"/>
</dbReference>